<dbReference type="EMBL" id="JAUJEA010000019">
    <property type="protein sequence ID" value="MDN5205456.1"/>
    <property type="molecule type" value="Genomic_DNA"/>
</dbReference>
<dbReference type="Pfam" id="PF14099">
    <property type="entry name" value="Polysacc_lyase"/>
    <property type="match status" value="1"/>
</dbReference>
<reference evidence="1" key="1">
    <citation type="submission" date="2023-06" db="EMBL/GenBank/DDBJ databases">
        <title>Genomic of Parafulvivirga corallium.</title>
        <authorList>
            <person name="Wang G."/>
        </authorList>
    </citation>
    <scope>NUCLEOTIDE SEQUENCE</scope>
    <source>
        <strain evidence="1">BMA10</strain>
    </source>
</reference>
<protein>
    <submittedName>
        <fullName evidence="1">Heparin lyase I family protein</fullName>
    </submittedName>
</protein>
<evidence type="ECO:0000313" key="1">
    <source>
        <dbReference type="EMBL" id="MDN5205456.1"/>
    </source>
</evidence>
<keyword evidence="2" id="KW-1185">Reference proteome</keyword>
<dbReference type="InterPro" id="IPR025975">
    <property type="entry name" value="Polysacc_lyase"/>
</dbReference>
<keyword evidence="1" id="KW-0456">Lyase</keyword>
<dbReference type="GO" id="GO:0016829">
    <property type="term" value="F:lyase activity"/>
    <property type="evidence" value="ECO:0007669"/>
    <property type="project" value="UniProtKB-KW"/>
</dbReference>
<dbReference type="Gene3D" id="2.60.120.200">
    <property type="match status" value="1"/>
</dbReference>
<dbReference type="RefSeq" id="WP_346755478.1">
    <property type="nucleotide sequence ID" value="NZ_JAUJEA010000019.1"/>
</dbReference>
<dbReference type="PROSITE" id="PS51257">
    <property type="entry name" value="PROKAR_LIPOPROTEIN"/>
    <property type="match status" value="1"/>
</dbReference>
<organism evidence="1 2">
    <name type="scientific">Splendidivirga corallicola</name>
    <dbReference type="NCBI Taxonomy" id="3051826"/>
    <lineage>
        <taxon>Bacteria</taxon>
        <taxon>Pseudomonadati</taxon>
        <taxon>Bacteroidota</taxon>
        <taxon>Cytophagia</taxon>
        <taxon>Cytophagales</taxon>
        <taxon>Splendidivirgaceae</taxon>
        <taxon>Splendidivirga</taxon>
    </lineage>
</organism>
<dbReference type="Proteomes" id="UP001172082">
    <property type="component" value="Unassembled WGS sequence"/>
</dbReference>
<accession>A0ABT8KXC3</accession>
<evidence type="ECO:0000313" key="2">
    <source>
        <dbReference type="Proteomes" id="UP001172082"/>
    </source>
</evidence>
<gene>
    <name evidence="1" type="ORF">QQ008_29000</name>
</gene>
<proteinExistence type="predicted"/>
<name>A0ABT8KXC3_9BACT</name>
<sequence>MKLNFIVLYSIILFLLSCKDDDTKPGSNGCDPNGLLETFTSPDGQEIFIYENGELFISDGSACTFAMQYFDPDFFDNHYVINHSGTFLISDGGELFPAKSNYTENFEDYTSLPELFISSITDTERYWTNFTLQSPATPDESDYIALNKCIIDETCTFIDNRIELADDPANASNQVLKFTCVPPSADMITAKCSITSTLNFYRNGSEVWFEADFFIESGAPFSIIDFENAYFHQSPGPRVVIRDGKLELENKFGSKLNYANNSEISIPQNQWFTLKVHLKYSTDNDGIIELWQDGTPIISTTGINLPTSNSIQNVLETGVTASSEGCVLYLDNMRISETRF</sequence>
<comment type="caution">
    <text evidence="1">The sequence shown here is derived from an EMBL/GenBank/DDBJ whole genome shotgun (WGS) entry which is preliminary data.</text>
</comment>